<proteinExistence type="predicted"/>
<comment type="subcellular location">
    <subcellularLocation>
        <location evidence="1">Cell membrane</location>
        <topology evidence="1">Multi-pass membrane protein</topology>
    </subcellularLocation>
</comment>
<feature type="transmembrane region" description="Helical" evidence="7">
    <location>
        <begin position="285"/>
        <end position="316"/>
    </location>
</feature>
<evidence type="ECO:0000256" key="2">
    <source>
        <dbReference type="ARBA" id="ARBA00022448"/>
    </source>
</evidence>
<dbReference type="Gene3D" id="1.20.1250.20">
    <property type="entry name" value="MFS general substrate transporter like domains"/>
    <property type="match status" value="1"/>
</dbReference>
<evidence type="ECO:0000256" key="4">
    <source>
        <dbReference type="ARBA" id="ARBA00022692"/>
    </source>
</evidence>
<keyword evidence="4 7" id="KW-0812">Transmembrane</keyword>
<dbReference type="InterPro" id="IPR020846">
    <property type="entry name" value="MFS_dom"/>
</dbReference>
<dbReference type="Pfam" id="PF07690">
    <property type="entry name" value="MFS_1"/>
    <property type="match status" value="1"/>
</dbReference>
<name>A0ABP7IVW0_9ACTN</name>
<gene>
    <name evidence="9" type="ORF">GCM10022226_56400</name>
</gene>
<feature type="transmembrane region" description="Helical" evidence="7">
    <location>
        <begin position="366"/>
        <end position="390"/>
    </location>
</feature>
<dbReference type="SUPFAM" id="SSF103473">
    <property type="entry name" value="MFS general substrate transporter"/>
    <property type="match status" value="1"/>
</dbReference>
<feature type="domain" description="Major facilitator superfamily (MFS) profile" evidence="8">
    <location>
        <begin position="10"/>
        <end position="397"/>
    </location>
</feature>
<feature type="transmembrane region" description="Helical" evidence="7">
    <location>
        <begin position="78"/>
        <end position="95"/>
    </location>
</feature>
<evidence type="ECO:0000256" key="7">
    <source>
        <dbReference type="SAM" id="Phobius"/>
    </source>
</evidence>
<comment type="caution">
    <text evidence="9">The sequence shown here is derived from an EMBL/GenBank/DDBJ whole genome shotgun (WGS) entry which is preliminary data.</text>
</comment>
<evidence type="ECO:0000313" key="10">
    <source>
        <dbReference type="Proteomes" id="UP001500888"/>
    </source>
</evidence>
<sequence length="421" mass="43297">MTRILPPAGPPRVLAFAQLANSVGDGAFYATSALFFTRVVGLSPTQVGLGLTVAWFTGMLAGVPLGHLADRFGPRRTSVVLAVATAATLAGFLVVRSYPLFLLVACLYAVGQGGLTSSRQALLAGLVDPDQRTAIRASLQSTLNAGLAVGAGLGALALTADTATAYLAVFAMDAAAFLAAALVLRRLPEVRAVAPAPVPTGPPLAVLRDRPYAVLTLLNAIMYLNMPLLSLGLPLWIAQETDAPPAMSAVVLVVNMLTVVAFQVRVARRVTDRRSATRVAGRAGLLMLVACAVFALSGGHLGPVPAIAILLVAAAIQVFGEMMQGAAAWELGFGLAPADKQGQYQGLFGMGPQIARMLGPVLLTTLLLGVGIAGWLVLGGLFLAAGLLVAPVVRWAERTRGPAPAPLSVRAVLDAHGGYNA</sequence>
<keyword evidence="2" id="KW-0813">Transport</keyword>
<dbReference type="PROSITE" id="PS50850">
    <property type="entry name" value="MFS"/>
    <property type="match status" value="1"/>
</dbReference>
<dbReference type="EMBL" id="BAAAZR010000027">
    <property type="protein sequence ID" value="GAA3828329.1"/>
    <property type="molecule type" value="Genomic_DNA"/>
</dbReference>
<dbReference type="PANTHER" id="PTHR23517">
    <property type="entry name" value="RESISTANCE PROTEIN MDTM, PUTATIVE-RELATED-RELATED"/>
    <property type="match status" value="1"/>
</dbReference>
<dbReference type="PANTHER" id="PTHR23517:SF2">
    <property type="entry name" value="MULTIDRUG RESISTANCE PROTEIN MDTH"/>
    <property type="match status" value="1"/>
</dbReference>
<dbReference type="InterPro" id="IPR050171">
    <property type="entry name" value="MFS_Transporters"/>
</dbReference>
<dbReference type="InterPro" id="IPR036259">
    <property type="entry name" value="MFS_trans_sf"/>
</dbReference>
<feature type="transmembrane region" description="Helical" evidence="7">
    <location>
        <begin position="243"/>
        <end position="264"/>
    </location>
</feature>
<keyword evidence="3" id="KW-1003">Cell membrane</keyword>
<feature type="transmembrane region" description="Helical" evidence="7">
    <location>
        <begin position="47"/>
        <end position="66"/>
    </location>
</feature>
<evidence type="ECO:0000256" key="1">
    <source>
        <dbReference type="ARBA" id="ARBA00004651"/>
    </source>
</evidence>
<evidence type="ECO:0000256" key="6">
    <source>
        <dbReference type="ARBA" id="ARBA00023136"/>
    </source>
</evidence>
<keyword evidence="6 7" id="KW-0472">Membrane</keyword>
<evidence type="ECO:0000256" key="3">
    <source>
        <dbReference type="ARBA" id="ARBA00022475"/>
    </source>
</evidence>
<feature type="transmembrane region" description="Helical" evidence="7">
    <location>
        <begin position="212"/>
        <end position="237"/>
    </location>
</feature>
<feature type="transmembrane region" description="Helical" evidence="7">
    <location>
        <begin position="164"/>
        <end position="184"/>
    </location>
</feature>
<evidence type="ECO:0000259" key="8">
    <source>
        <dbReference type="PROSITE" id="PS50850"/>
    </source>
</evidence>
<dbReference type="InterPro" id="IPR011701">
    <property type="entry name" value="MFS"/>
</dbReference>
<protein>
    <submittedName>
        <fullName evidence="9">MFS transporter</fullName>
    </submittedName>
</protein>
<keyword evidence="10" id="KW-1185">Reference proteome</keyword>
<reference evidence="10" key="1">
    <citation type="journal article" date="2019" name="Int. J. Syst. Evol. Microbiol.">
        <title>The Global Catalogue of Microorganisms (GCM) 10K type strain sequencing project: providing services to taxonomists for standard genome sequencing and annotation.</title>
        <authorList>
            <consortium name="The Broad Institute Genomics Platform"/>
            <consortium name="The Broad Institute Genome Sequencing Center for Infectious Disease"/>
            <person name="Wu L."/>
            <person name="Ma J."/>
        </authorList>
    </citation>
    <scope>NUCLEOTIDE SEQUENCE [LARGE SCALE GENOMIC DNA]</scope>
    <source>
        <strain evidence="10">JCM 16908</strain>
    </source>
</reference>
<organism evidence="9 10">
    <name type="scientific">Sphaerisporangium flaviroseum</name>
    <dbReference type="NCBI Taxonomy" id="509199"/>
    <lineage>
        <taxon>Bacteria</taxon>
        <taxon>Bacillati</taxon>
        <taxon>Actinomycetota</taxon>
        <taxon>Actinomycetes</taxon>
        <taxon>Streptosporangiales</taxon>
        <taxon>Streptosporangiaceae</taxon>
        <taxon>Sphaerisporangium</taxon>
    </lineage>
</organism>
<dbReference type="RefSeq" id="WP_344946646.1">
    <property type="nucleotide sequence ID" value="NZ_BAAAZR010000027.1"/>
</dbReference>
<evidence type="ECO:0000313" key="9">
    <source>
        <dbReference type="EMBL" id="GAA3828329.1"/>
    </source>
</evidence>
<evidence type="ECO:0000256" key="5">
    <source>
        <dbReference type="ARBA" id="ARBA00022989"/>
    </source>
</evidence>
<dbReference type="Proteomes" id="UP001500888">
    <property type="component" value="Unassembled WGS sequence"/>
</dbReference>
<accession>A0ABP7IVW0</accession>
<keyword evidence="5 7" id="KW-1133">Transmembrane helix</keyword>